<dbReference type="EMBL" id="BDGE01000002">
    <property type="protein sequence ID" value="GBE90457.1"/>
    <property type="molecule type" value="Genomic_DNA"/>
</dbReference>
<evidence type="ECO:0000313" key="1">
    <source>
        <dbReference type="EMBL" id="GBE90457.1"/>
    </source>
</evidence>
<evidence type="ECO:0000313" key="2">
    <source>
        <dbReference type="Proteomes" id="UP000236527"/>
    </source>
</evidence>
<gene>
    <name evidence="1" type="ORF">NCWK1_0173</name>
</gene>
<protein>
    <submittedName>
        <fullName evidence="1">Uncharacterized protein</fullName>
    </submittedName>
</protein>
<organism evidence="1 2">
    <name type="scientific">Nostoc cycadae WK-1</name>
    <dbReference type="NCBI Taxonomy" id="1861711"/>
    <lineage>
        <taxon>Bacteria</taxon>
        <taxon>Bacillati</taxon>
        <taxon>Cyanobacteriota</taxon>
        <taxon>Cyanophyceae</taxon>
        <taxon>Nostocales</taxon>
        <taxon>Nostocaceae</taxon>
        <taxon>Nostoc</taxon>
    </lineage>
</organism>
<dbReference type="Proteomes" id="UP000236527">
    <property type="component" value="Unassembled WGS sequence"/>
</dbReference>
<sequence length="318" mass="35407">MFKSYTLLCVVRVLPQFAQGMAEPIQILLQTTIPTTEDDWSIFRFSMLQEYLASIQDEAGNCLFKVVARDRSADAEGNDPILGSLDQSDFDELWLFALDVGDGLTAKDIAGINAFRRRGGGILTTRDHQDMGCSMCDLIDIGDIHYFNTKNPDPDESRWCRDDPYTTYISWPNYHSGANGDYQKIAAVEPVHELLKNLHSPSGKIEIFPAHPHEGGIGIPPSNSKAQVIALGKSLVTGRDFNLIVALDHYQDVQGNNLGRTVATSSFHHFVDYNWDITKGCPTFVDEPPGDGMKNEPRALEDIKTYVRNLALWLANKG</sequence>
<name>A0A2H6LB47_9NOSO</name>
<keyword evidence="2" id="KW-1185">Reference proteome</keyword>
<comment type="caution">
    <text evidence="1">The sequence shown here is derived from an EMBL/GenBank/DDBJ whole genome shotgun (WGS) entry which is preliminary data.</text>
</comment>
<dbReference type="AlphaFoldDB" id="A0A2H6LB47"/>
<reference evidence="2" key="1">
    <citation type="journal article" date="2018" name="Genome Announc.">
        <title>Draft Genome Sequence of the Nitrogen-Fixing and Hormogonia-Inducing Cyanobacterium Nostoc cycadae Strain WK-1, Isolated from the Coralloid Roots of Cycas revoluta.</title>
        <authorList>
            <person name="Kanesaki Y."/>
            <person name="Hirose M."/>
            <person name="Hirose Y."/>
            <person name="Fujisawa T."/>
            <person name="Nakamura Y."/>
            <person name="Watanabe S."/>
            <person name="Matsunaga S."/>
            <person name="Uchida H."/>
            <person name="Murakami A."/>
        </authorList>
    </citation>
    <scope>NUCLEOTIDE SEQUENCE [LARGE SCALE GENOMIC DNA]</scope>
    <source>
        <strain evidence="2">WK-1</strain>
    </source>
</reference>
<accession>A0A2H6LB47</accession>
<proteinExistence type="predicted"/>